<dbReference type="Pfam" id="PF00008">
    <property type="entry name" value="EGF"/>
    <property type="match status" value="1"/>
</dbReference>
<dbReference type="CDD" id="cd00033">
    <property type="entry name" value="CCP"/>
    <property type="match status" value="2"/>
</dbReference>
<dbReference type="Gene3D" id="2.10.25.10">
    <property type="entry name" value="Laminin"/>
    <property type="match status" value="1"/>
</dbReference>
<dbReference type="SMART" id="SM00179">
    <property type="entry name" value="EGF_CA"/>
    <property type="match status" value="1"/>
</dbReference>
<keyword evidence="14" id="KW-1185">Reference proteome</keyword>
<dbReference type="InterPro" id="IPR000152">
    <property type="entry name" value="EGF-type_Asp/Asn_hydroxyl_site"/>
</dbReference>
<dbReference type="PROSITE" id="PS01186">
    <property type="entry name" value="EGF_2"/>
    <property type="match status" value="1"/>
</dbReference>
<evidence type="ECO:0000256" key="7">
    <source>
        <dbReference type="PROSITE-ProRule" id="PRU00076"/>
    </source>
</evidence>
<dbReference type="SUPFAM" id="SSF57196">
    <property type="entry name" value="EGF/Laminin"/>
    <property type="match status" value="1"/>
</dbReference>
<feature type="domain" description="Sushi" evidence="12">
    <location>
        <begin position="295"/>
        <end position="361"/>
    </location>
</feature>
<keyword evidence="4" id="KW-0677">Repeat</keyword>
<gene>
    <name evidence="13" type="ORF">KP79_PYT04248</name>
</gene>
<dbReference type="Pfam" id="PF02494">
    <property type="entry name" value="HYR"/>
    <property type="match status" value="1"/>
</dbReference>
<dbReference type="Proteomes" id="UP000242188">
    <property type="component" value="Unassembled WGS sequence"/>
</dbReference>
<dbReference type="GO" id="GO:0005509">
    <property type="term" value="F:calcium ion binding"/>
    <property type="evidence" value="ECO:0007669"/>
    <property type="project" value="InterPro"/>
</dbReference>
<dbReference type="InterPro" id="IPR000436">
    <property type="entry name" value="Sushi_SCR_CCP_dom"/>
</dbReference>
<evidence type="ECO:0000313" key="14">
    <source>
        <dbReference type="Proteomes" id="UP000242188"/>
    </source>
</evidence>
<dbReference type="FunFam" id="2.10.25.10:FF:000143">
    <property type="entry name" value="Protein crumbs 1"/>
    <property type="match status" value="1"/>
</dbReference>
<dbReference type="Pfam" id="PF00084">
    <property type="entry name" value="Sushi"/>
    <property type="match status" value="2"/>
</dbReference>
<name>A0A210QRT4_MIZYE</name>
<dbReference type="Gene3D" id="2.10.70.10">
    <property type="entry name" value="Complement Module, domain 1"/>
    <property type="match status" value="2"/>
</dbReference>
<feature type="domain" description="Sushi" evidence="12">
    <location>
        <begin position="116"/>
        <end position="174"/>
    </location>
</feature>
<keyword evidence="2 8" id="KW-0768">Sushi</keyword>
<dbReference type="InterPro" id="IPR035976">
    <property type="entry name" value="Sushi/SCR/CCP_sf"/>
</dbReference>
<feature type="chain" id="PRO_5012781204" evidence="9">
    <location>
        <begin position="28"/>
        <end position="417"/>
    </location>
</feature>
<evidence type="ECO:0000259" key="11">
    <source>
        <dbReference type="PROSITE" id="PS50825"/>
    </source>
</evidence>
<dbReference type="PROSITE" id="PS00022">
    <property type="entry name" value="EGF_1"/>
    <property type="match status" value="1"/>
</dbReference>
<dbReference type="PROSITE" id="PS00010">
    <property type="entry name" value="ASX_HYDROXYL"/>
    <property type="match status" value="1"/>
</dbReference>
<feature type="signal peptide" evidence="9">
    <location>
        <begin position="1"/>
        <end position="27"/>
    </location>
</feature>
<keyword evidence="5 7" id="KW-1015">Disulfide bond</keyword>
<dbReference type="SMART" id="SM00032">
    <property type="entry name" value="CCP"/>
    <property type="match status" value="2"/>
</dbReference>
<dbReference type="PROSITE" id="PS50026">
    <property type="entry name" value="EGF_3"/>
    <property type="match status" value="1"/>
</dbReference>
<keyword evidence="3 9" id="KW-0732">Signal</keyword>
<evidence type="ECO:0000256" key="3">
    <source>
        <dbReference type="ARBA" id="ARBA00022729"/>
    </source>
</evidence>
<comment type="caution">
    <text evidence="7">Lacks conserved residue(s) required for the propagation of feature annotation.</text>
</comment>
<feature type="domain" description="HYR" evidence="11">
    <location>
        <begin position="211"/>
        <end position="294"/>
    </location>
</feature>
<comment type="caution">
    <text evidence="13">The sequence shown here is derived from an EMBL/GenBank/DDBJ whole genome shotgun (WGS) entry which is preliminary data.</text>
</comment>
<evidence type="ECO:0000256" key="2">
    <source>
        <dbReference type="ARBA" id="ARBA00022659"/>
    </source>
</evidence>
<feature type="disulfide bond" evidence="7">
    <location>
        <begin position="200"/>
        <end position="209"/>
    </location>
</feature>
<dbReference type="PROSITE" id="PS50825">
    <property type="entry name" value="HYR"/>
    <property type="match status" value="1"/>
</dbReference>
<dbReference type="PANTHER" id="PTHR46393">
    <property type="entry name" value="SUSHI DOMAIN-CONTAINING PROTEIN"/>
    <property type="match status" value="1"/>
</dbReference>
<dbReference type="PANTHER" id="PTHR46393:SF7">
    <property type="entry name" value="COMPLEMENT C2"/>
    <property type="match status" value="1"/>
</dbReference>
<accession>A0A210QRT4</accession>
<evidence type="ECO:0000256" key="8">
    <source>
        <dbReference type="PROSITE-ProRule" id="PRU00302"/>
    </source>
</evidence>
<proteinExistence type="predicted"/>
<protein>
    <submittedName>
        <fullName evidence="13">Sushi, nidogen and EGF-like domain-containing protein 1</fullName>
    </submittedName>
</protein>
<evidence type="ECO:0000256" key="1">
    <source>
        <dbReference type="ARBA" id="ARBA00022536"/>
    </source>
</evidence>
<dbReference type="PROSITE" id="PS50923">
    <property type="entry name" value="SUSHI"/>
    <property type="match status" value="2"/>
</dbReference>
<evidence type="ECO:0000256" key="4">
    <source>
        <dbReference type="ARBA" id="ARBA00022737"/>
    </source>
</evidence>
<dbReference type="CDD" id="cd00054">
    <property type="entry name" value="EGF_CA"/>
    <property type="match status" value="1"/>
</dbReference>
<dbReference type="OrthoDB" id="8962045at2759"/>
<dbReference type="InterPro" id="IPR000742">
    <property type="entry name" value="EGF"/>
</dbReference>
<organism evidence="13 14">
    <name type="scientific">Mizuhopecten yessoensis</name>
    <name type="common">Japanese scallop</name>
    <name type="synonym">Patinopecten yessoensis</name>
    <dbReference type="NCBI Taxonomy" id="6573"/>
    <lineage>
        <taxon>Eukaryota</taxon>
        <taxon>Metazoa</taxon>
        <taxon>Spiralia</taxon>
        <taxon>Lophotrochozoa</taxon>
        <taxon>Mollusca</taxon>
        <taxon>Bivalvia</taxon>
        <taxon>Autobranchia</taxon>
        <taxon>Pteriomorphia</taxon>
        <taxon>Pectinida</taxon>
        <taxon>Pectinoidea</taxon>
        <taxon>Pectinidae</taxon>
        <taxon>Mizuhopecten</taxon>
    </lineage>
</organism>
<dbReference type="InterPro" id="IPR001881">
    <property type="entry name" value="EGF-like_Ca-bd_dom"/>
</dbReference>
<evidence type="ECO:0000256" key="6">
    <source>
        <dbReference type="ARBA" id="ARBA00023180"/>
    </source>
</evidence>
<sequence>MLLSITTSLVLLTQWQLPYHAVSGGYASTWEHCQCSWVAWMAWSDCDSSCFGRRQRERQVHIYFNTGCVEFSDCASSDLAYSYSGCNEVCHNGGSSTGSRCNCVAGFYGNCCNYQINCGHPGTLDNGQVTGSLYTYGASVGYSCNTHYTLVDGTQTRTCQLTGVWSGTLPRCAFSNTCSSNPCANGGTCTNGVEMFTCNCLPGWSGLTCAEDIQPPVITGCDFDISANATTPLHFVNWTAPTFSDPMGNEIHRSTNYPSPEYDFPWGDFVIQYTGVKAANGMTAECTIQVDIRPTPCEDMPVPENGVVVCNGWRTDFGRYCRVVCHIGYSLPISVNPDQWYVCGASGTWAPGSWSSLTCRSYALTHSNATSVSNCTDTEFLTSTKSTFITNLNKSPFNEVCNDYSDLCNTNNVMVMC</sequence>
<dbReference type="InterPro" id="IPR003410">
    <property type="entry name" value="HYR_dom"/>
</dbReference>
<dbReference type="AlphaFoldDB" id="A0A210QRT4"/>
<keyword evidence="6" id="KW-0325">Glycoprotein</keyword>
<dbReference type="SMART" id="SM00181">
    <property type="entry name" value="EGF"/>
    <property type="match status" value="2"/>
</dbReference>
<dbReference type="STRING" id="6573.A0A210QRT4"/>
<dbReference type="EMBL" id="NEDP02002253">
    <property type="protein sequence ID" value="OWF51466.1"/>
    <property type="molecule type" value="Genomic_DNA"/>
</dbReference>
<dbReference type="PROSITE" id="PS50092">
    <property type="entry name" value="TSP1"/>
    <property type="match status" value="1"/>
</dbReference>
<dbReference type="InterPro" id="IPR000884">
    <property type="entry name" value="TSP1_rpt"/>
</dbReference>
<keyword evidence="1 7" id="KW-0245">EGF-like domain</keyword>
<evidence type="ECO:0000259" key="10">
    <source>
        <dbReference type="PROSITE" id="PS50026"/>
    </source>
</evidence>
<evidence type="ECO:0000256" key="9">
    <source>
        <dbReference type="SAM" id="SignalP"/>
    </source>
</evidence>
<evidence type="ECO:0000256" key="5">
    <source>
        <dbReference type="ARBA" id="ARBA00023157"/>
    </source>
</evidence>
<feature type="domain" description="EGF-like" evidence="10">
    <location>
        <begin position="174"/>
        <end position="210"/>
    </location>
</feature>
<dbReference type="SUPFAM" id="SSF57535">
    <property type="entry name" value="Complement control module/SCR domain"/>
    <property type="match status" value="2"/>
</dbReference>
<evidence type="ECO:0000259" key="12">
    <source>
        <dbReference type="PROSITE" id="PS50923"/>
    </source>
</evidence>
<evidence type="ECO:0000313" key="13">
    <source>
        <dbReference type="EMBL" id="OWF51466.1"/>
    </source>
</evidence>
<reference evidence="13 14" key="1">
    <citation type="journal article" date="2017" name="Nat. Ecol. Evol.">
        <title>Scallop genome provides insights into evolution of bilaterian karyotype and development.</title>
        <authorList>
            <person name="Wang S."/>
            <person name="Zhang J."/>
            <person name="Jiao W."/>
            <person name="Li J."/>
            <person name="Xun X."/>
            <person name="Sun Y."/>
            <person name="Guo X."/>
            <person name="Huan P."/>
            <person name="Dong B."/>
            <person name="Zhang L."/>
            <person name="Hu X."/>
            <person name="Sun X."/>
            <person name="Wang J."/>
            <person name="Zhao C."/>
            <person name="Wang Y."/>
            <person name="Wang D."/>
            <person name="Huang X."/>
            <person name="Wang R."/>
            <person name="Lv J."/>
            <person name="Li Y."/>
            <person name="Zhang Z."/>
            <person name="Liu B."/>
            <person name="Lu W."/>
            <person name="Hui Y."/>
            <person name="Liang J."/>
            <person name="Zhou Z."/>
            <person name="Hou R."/>
            <person name="Li X."/>
            <person name="Liu Y."/>
            <person name="Li H."/>
            <person name="Ning X."/>
            <person name="Lin Y."/>
            <person name="Zhao L."/>
            <person name="Xing Q."/>
            <person name="Dou J."/>
            <person name="Li Y."/>
            <person name="Mao J."/>
            <person name="Guo H."/>
            <person name="Dou H."/>
            <person name="Li T."/>
            <person name="Mu C."/>
            <person name="Jiang W."/>
            <person name="Fu Q."/>
            <person name="Fu X."/>
            <person name="Miao Y."/>
            <person name="Liu J."/>
            <person name="Yu Q."/>
            <person name="Li R."/>
            <person name="Liao H."/>
            <person name="Li X."/>
            <person name="Kong Y."/>
            <person name="Jiang Z."/>
            <person name="Chourrout D."/>
            <person name="Li R."/>
            <person name="Bao Z."/>
        </authorList>
    </citation>
    <scope>NUCLEOTIDE SEQUENCE [LARGE SCALE GENOMIC DNA]</scope>
    <source>
        <strain evidence="13 14">PY_sf001</strain>
    </source>
</reference>